<dbReference type="PANTHER" id="PTHR33734:SF22">
    <property type="entry name" value="MEMBRANE-BOUND LYTIC MUREIN TRANSGLYCOSYLASE D"/>
    <property type="match status" value="1"/>
</dbReference>
<dbReference type="Pfam" id="PF19135">
    <property type="entry name" value="DUF5818"/>
    <property type="match status" value="3"/>
</dbReference>
<dbReference type="KEGG" id="rid:RIdsm_02614"/>
<dbReference type="CDD" id="cd00118">
    <property type="entry name" value="LysM"/>
    <property type="match status" value="2"/>
</dbReference>
<dbReference type="STRING" id="540747.SAMN04488031_101729"/>
<evidence type="ECO:0000259" key="2">
    <source>
        <dbReference type="PROSITE" id="PS51782"/>
    </source>
</evidence>
<dbReference type="InterPro" id="IPR018392">
    <property type="entry name" value="LysM"/>
</dbReference>
<evidence type="ECO:0000313" key="4">
    <source>
        <dbReference type="EMBL" id="QEW26809.1"/>
    </source>
</evidence>
<keyword evidence="5" id="KW-1185">Reference proteome</keyword>
<reference evidence="4 6" key="2">
    <citation type="submission" date="2018-08" db="EMBL/GenBank/DDBJ databases">
        <title>Genetic Globetrotter - A new plasmid hitch-hiking vast phylogenetic and geographic distances.</title>
        <authorList>
            <person name="Vollmers J."/>
            <person name="Petersen J."/>
        </authorList>
    </citation>
    <scope>NUCLEOTIDE SEQUENCE [LARGE SCALE GENOMIC DNA]</scope>
    <source>
        <strain evidence="4 6">DSM 26383</strain>
    </source>
</reference>
<dbReference type="OrthoDB" id="7404821at2"/>
<gene>
    <name evidence="4" type="ORF">RIdsm_02614</name>
    <name evidence="3" type="ORF">XM52_09415</name>
</gene>
<accession>A0A0T5PAR9</accession>
<dbReference type="PANTHER" id="PTHR33734">
    <property type="entry name" value="LYSM DOMAIN-CONTAINING GPI-ANCHORED PROTEIN 2"/>
    <property type="match status" value="1"/>
</dbReference>
<evidence type="ECO:0000313" key="6">
    <source>
        <dbReference type="Proteomes" id="UP000325785"/>
    </source>
</evidence>
<dbReference type="Proteomes" id="UP000325785">
    <property type="component" value="Chromosome"/>
</dbReference>
<proteinExistence type="predicted"/>
<name>A0A0T5PAR9_9RHOB</name>
<dbReference type="PROSITE" id="PS51782">
    <property type="entry name" value="LYSM"/>
    <property type="match status" value="2"/>
</dbReference>
<dbReference type="Gene3D" id="3.10.350.10">
    <property type="entry name" value="LysM domain"/>
    <property type="match status" value="2"/>
</dbReference>
<sequence length="481" mass="51080">MKRITPRATLAAVALTAGAGMASAQGACGTSYAIEPGDTLYKVSQRCNVGLTRIMELNPNVNARDLSVGQSIRLTRGTRADGQTGTDYRNGTRRGAETYRVGRGETLYSIAQAVGVSVIELLNANGSIDPTDLAVGDVIDVPTDTPSAAVRITPESGPPETQVTLRARNLRPNDWVTIGAGRASSEWRAIGQARADGQGDISADVGLPDWADPGDSLIYVLDTDRGMTLKSGRFDVTVPDRNTGGDDDTDRITLEGRVGQGAECATLTTADGDVWSLTSADTGFTEGEYVRVTGARKAAAFCQQGLGTIDVARMEEIDAPDDGRDDRNGGNTDMLTLEGRVGQGAECATLTTADGDVWSLTSADIGFTTGEYVRVRGERKAAAFCQQGEGTLEVVNLDEIDRDTGTDAPRDDRITLEGRVQQGVECMVLKTRDGDIWSLTSDDVRFTEGEFVRVSGQQAEMSFCQQGVGTVSVSEIREVPS</sequence>
<feature type="signal peptide" evidence="1">
    <location>
        <begin position="1"/>
        <end position="24"/>
    </location>
</feature>
<feature type="chain" id="PRO_5010437518" evidence="1">
    <location>
        <begin position="25"/>
        <end position="481"/>
    </location>
</feature>
<evidence type="ECO:0000256" key="1">
    <source>
        <dbReference type="SAM" id="SignalP"/>
    </source>
</evidence>
<organism evidence="3 5">
    <name type="scientific">Roseovarius indicus</name>
    <dbReference type="NCBI Taxonomy" id="540747"/>
    <lineage>
        <taxon>Bacteria</taxon>
        <taxon>Pseudomonadati</taxon>
        <taxon>Pseudomonadota</taxon>
        <taxon>Alphaproteobacteria</taxon>
        <taxon>Rhodobacterales</taxon>
        <taxon>Roseobacteraceae</taxon>
        <taxon>Roseovarius</taxon>
    </lineage>
</organism>
<dbReference type="PATRIC" id="fig|540747.5.peg.4682"/>
<evidence type="ECO:0000313" key="5">
    <source>
        <dbReference type="Proteomes" id="UP000051401"/>
    </source>
</evidence>
<dbReference type="SUPFAM" id="SSF54106">
    <property type="entry name" value="LysM domain"/>
    <property type="match status" value="2"/>
</dbReference>
<dbReference type="Proteomes" id="UP000051401">
    <property type="component" value="Unassembled WGS sequence"/>
</dbReference>
<feature type="domain" description="LysM" evidence="2">
    <location>
        <begin position="97"/>
        <end position="141"/>
    </location>
</feature>
<reference evidence="3 5" key="1">
    <citation type="submission" date="2015-04" db="EMBL/GenBank/DDBJ databases">
        <title>The draft genome sequence of Roseovarius indicus B108T.</title>
        <authorList>
            <person name="Li G."/>
            <person name="Lai Q."/>
            <person name="Shao Z."/>
            <person name="Yan P."/>
        </authorList>
    </citation>
    <scope>NUCLEOTIDE SEQUENCE [LARGE SCALE GENOMIC DNA]</scope>
    <source>
        <strain evidence="3 5">B108</strain>
    </source>
</reference>
<dbReference type="Pfam" id="PF01476">
    <property type="entry name" value="LysM"/>
    <property type="match status" value="2"/>
</dbReference>
<keyword evidence="1" id="KW-0732">Signal</keyword>
<dbReference type="RefSeq" id="WP_057815581.1">
    <property type="nucleotide sequence ID" value="NZ_CP031598.1"/>
</dbReference>
<dbReference type="InterPro" id="IPR043856">
    <property type="entry name" value="DUF5818"/>
</dbReference>
<dbReference type="SMART" id="SM00257">
    <property type="entry name" value="LysM"/>
    <property type="match status" value="2"/>
</dbReference>
<protein>
    <submittedName>
        <fullName evidence="4">Membrane-bound lytic murein transglycosylase D</fullName>
    </submittedName>
</protein>
<dbReference type="InterPro" id="IPR036779">
    <property type="entry name" value="LysM_dom_sf"/>
</dbReference>
<dbReference type="EMBL" id="CP031598">
    <property type="protein sequence ID" value="QEW26809.1"/>
    <property type="molecule type" value="Genomic_DNA"/>
</dbReference>
<dbReference type="EMBL" id="LAXI01000004">
    <property type="protein sequence ID" value="KRS18342.1"/>
    <property type="molecule type" value="Genomic_DNA"/>
</dbReference>
<dbReference type="AlphaFoldDB" id="A0A0T5PAR9"/>
<evidence type="ECO:0000313" key="3">
    <source>
        <dbReference type="EMBL" id="KRS18342.1"/>
    </source>
</evidence>
<feature type="domain" description="LysM" evidence="2">
    <location>
        <begin position="30"/>
        <end position="74"/>
    </location>
</feature>